<dbReference type="AlphaFoldDB" id="A0A3G8ZJA7"/>
<feature type="transmembrane region" description="Helical" evidence="7">
    <location>
        <begin position="57"/>
        <end position="78"/>
    </location>
</feature>
<keyword evidence="4 7" id="KW-0812">Transmembrane</keyword>
<dbReference type="KEGG" id="nak:EH165_04025"/>
<dbReference type="PROSITE" id="PS50928">
    <property type="entry name" value="ABC_TM1"/>
    <property type="match status" value="1"/>
</dbReference>
<dbReference type="Pfam" id="PF00528">
    <property type="entry name" value="BPD_transp_1"/>
    <property type="match status" value="1"/>
</dbReference>
<reference evidence="9 10" key="2">
    <citation type="submission" date="2018-12" db="EMBL/GenBank/DDBJ databases">
        <title>Nakamurella antarcticus sp. nov., isolated from Antarctica South Shetland Islands soil.</title>
        <authorList>
            <person name="Peng F."/>
        </authorList>
    </citation>
    <scope>NUCLEOTIDE SEQUENCE [LARGE SCALE GENOMIC DNA]</scope>
    <source>
        <strain evidence="9 10">S14-144</strain>
    </source>
</reference>
<keyword evidence="10" id="KW-1185">Reference proteome</keyword>
<dbReference type="Gene3D" id="1.10.3720.10">
    <property type="entry name" value="MetI-like"/>
    <property type="match status" value="1"/>
</dbReference>
<feature type="domain" description="ABC transmembrane type-1" evidence="8">
    <location>
        <begin position="118"/>
        <end position="309"/>
    </location>
</feature>
<keyword evidence="3" id="KW-1003">Cell membrane</keyword>
<evidence type="ECO:0000256" key="4">
    <source>
        <dbReference type="ARBA" id="ARBA00022692"/>
    </source>
</evidence>
<dbReference type="SUPFAM" id="SSF161098">
    <property type="entry name" value="MetI-like"/>
    <property type="match status" value="1"/>
</dbReference>
<evidence type="ECO:0000256" key="7">
    <source>
        <dbReference type="RuleBase" id="RU363032"/>
    </source>
</evidence>
<evidence type="ECO:0000259" key="8">
    <source>
        <dbReference type="PROSITE" id="PS50928"/>
    </source>
</evidence>
<dbReference type="GO" id="GO:0055085">
    <property type="term" value="P:transmembrane transport"/>
    <property type="evidence" value="ECO:0007669"/>
    <property type="project" value="InterPro"/>
</dbReference>
<evidence type="ECO:0000256" key="1">
    <source>
        <dbReference type="ARBA" id="ARBA00004651"/>
    </source>
</evidence>
<feature type="transmembrane region" description="Helical" evidence="7">
    <location>
        <begin position="122"/>
        <end position="148"/>
    </location>
</feature>
<gene>
    <name evidence="9" type="ORF">EH165_04025</name>
</gene>
<accession>A0A3G8ZJA7</accession>
<keyword evidence="5 7" id="KW-1133">Transmembrane helix</keyword>
<protein>
    <submittedName>
        <fullName evidence="9">ABC transporter permease</fullName>
    </submittedName>
</protein>
<feature type="transmembrane region" description="Helical" evidence="7">
    <location>
        <begin position="233"/>
        <end position="255"/>
    </location>
</feature>
<dbReference type="OrthoDB" id="9812701at2"/>
<dbReference type="GO" id="GO:0005886">
    <property type="term" value="C:plasma membrane"/>
    <property type="evidence" value="ECO:0007669"/>
    <property type="project" value="UniProtKB-SubCell"/>
</dbReference>
<evidence type="ECO:0000256" key="6">
    <source>
        <dbReference type="ARBA" id="ARBA00023136"/>
    </source>
</evidence>
<evidence type="ECO:0000313" key="10">
    <source>
        <dbReference type="Proteomes" id="UP000268084"/>
    </source>
</evidence>
<feature type="transmembrane region" description="Helical" evidence="7">
    <location>
        <begin position="291"/>
        <end position="312"/>
    </location>
</feature>
<evidence type="ECO:0000256" key="3">
    <source>
        <dbReference type="ARBA" id="ARBA00022475"/>
    </source>
</evidence>
<dbReference type="Pfam" id="PF12911">
    <property type="entry name" value="OppC_N"/>
    <property type="match status" value="1"/>
</dbReference>
<dbReference type="EMBL" id="CP034170">
    <property type="protein sequence ID" value="AZI57452.1"/>
    <property type="molecule type" value="Genomic_DNA"/>
</dbReference>
<dbReference type="CDD" id="cd06261">
    <property type="entry name" value="TM_PBP2"/>
    <property type="match status" value="1"/>
</dbReference>
<organism evidence="9 10">
    <name type="scientific">Nakamurella antarctica</name>
    <dbReference type="NCBI Taxonomy" id="1902245"/>
    <lineage>
        <taxon>Bacteria</taxon>
        <taxon>Bacillati</taxon>
        <taxon>Actinomycetota</taxon>
        <taxon>Actinomycetes</taxon>
        <taxon>Nakamurellales</taxon>
        <taxon>Nakamurellaceae</taxon>
        <taxon>Nakamurella</taxon>
    </lineage>
</organism>
<feature type="transmembrane region" description="Helical" evidence="7">
    <location>
        <begin position="160"/>
        <end position="177"/>
    </location>
</feature>
<evidence type="ECO:0000313" key="9">
    <source>
        <dbReference type="EMBL" id="AZI57452.1"/>
    </source>
</evidence>
<dbReference type="Proteomes" id="UP000268084">
    <property type="component" value="Chromosome"/>
</dbReference>
<dbReference type="InterPro" id="IPR050366">
    <property type="entry name" value="BP-dependent_transpt_permease"/>
</dbReference>
<proteinExistence type="inferred from homology"/>
<comment type="similarity">
    <text evidence="7">Belongs to the binding-protein-dependent transport system permease family.</text>
</comment>
<name>A0A3G8ZJA7_9ACTN</name>
<evidence type="ECO:0000256" key="5">
    <source>
        <dbReference type="ARBA" id="ARBA00022989"/>
    </source>
</evidence>
<keyword evidence="6 7" id="KW-0472">Membrane</keyword>
<dbReference type="InterPro" id="IPR000515">
    <property type="entry name" value="MetI-like"/>
</dbReference>
<dbReference type="PANTHER" id="PTHR43386">
    <property type="entry name" value="OLIGOPEPTIDE TRANSPORT SYSTEM PERMEASE PROTEIN APPC"/>
    <property type="match status" value="1"/>
</dbReference>
<evidence type="ECO:0000256" key="2">
    <source>
        <dbReference type="ARBA" id="ARBA00022448"/>
    </source>
</evidence>
<dbReference type="InterPro" id="IPR035906">
    <property type="entry name" value="MetI-like_sf"/>
</dbReference>
<dbReference type="RefSeq" id="WP_124798137.1">
    <property type="nucleotide sequence ID" value="NZ_CP034170.1"/>
</dbReference>
<reference evidence="9 10" key="1">
    <citation type="submission" date="2018-11" db="EMBL/GenBank/DDBJ databases">
        <authorList>
            <person name="Da X."/>
        </authorList>
    </citation>
    <scope>NUCLEOTIDE SEQUENCE [LARGE SCALE GENOMIC DNA]</scope>
    <source>
        <strain evidence="9 10">S14-144</strain>
    </source>
</reference>
<dbReference type="PANTHER" id="PTHR43386:SF6">
    <property type="entry name" value="ABC TRANSPORTER PERMEASE PROTEIN"/>
    <property type="match status" value="1"/>
</dbReference>
<keyword evidence="2 7" id="KW-0813">Transport</keyword>
<sequence length="323" mass="34578">MSNSQGPEGRALHRPGQEHFVANVDETPLLATDSLDESRAPASLWMEAWKNLRKNPIFIVAAVLILFILFVVAFPSVFTKEDPRLGILSRSLGNPEPGHPFGFTKQGYDVFARTIYGARASVAVGALTTVLVVIVGGILGAIAGFFGGIVDTLISRLTDIFFAIPLILAAIVLLQLFKGGTTIYSVVLVLSAFGWPQVARITRGAVISVRNSEFVVASTALGNSRMKNLRKHVLPNSLAPVIVIATLSLGIYIVVEATLSFLGLGLPPSVMSWGNDISTAQASIRDQPMVLFYPAAALALTVLAFIMLGDAVREALDPKARKR</sequence>
<dbReference type="InterPro" id="IPR025966">
    <property type="entry name" value="OppC_N"/>
</dbReference>
<comment type="subcellular location">
    <subcellularLocation>
        <location evidence="1 7">Cell membrane</location>
        <topology evidence="1 7">Multi-pass membrane protein</topology>
    </subcellularLocation>
</comment>